<dbReference type="AlphaFoldDB" id="A0A7K4HN24"/>
<dbReference type="Pfam" id="PF10967">
    <property type="entry name" value="DUF2769"/>
    <property type="match status" value="1"/>
</dbReference>
<sequence>MDQTELSMEEKKQMVLSMCICKTCPSWKECGEAGGFCFPLIGKSRCIDEEKGCICGGCPVYTEMGLSHIYYCLLGSEKEQSGV</sequence>
<dbReference type="RefSeq" id="WP_176788235.1">
    <property type="nucleotide sequence ID" value="NZ_JABXWR010000001.1"/>
</dbReference>
<gene>
    <name evidence="1" type="ORF">HWN36_04345</name>
</gene>
<evidence type="ECO:0000313" key="1">
    <source>
        <dbReference type="EMBL" id="NVO66552.1"/>
    </source>
</evidence>
<name>A0A7K4HN24_9EURY</name>
<evidence type="ECO:0000313" key="2">
    <source>
        <dbReference type="Proteomes" id="UP000570823"/>
    </source>
</evidence>
<comment type="caution">
    <text evidence="1">The sequence shown here is derived from an EMBL/GenBank/DDBJ whole genome shotgun (WGS) entry which is preliminary data.</text>
</comment>
<reference evidence="1 2" key="1">
    <citation type="submission" date="2020-06" db="EMBL/GenBank/DDBJ databases">
        <title>Methanofollis fontis sp. nov., a methanogen isolated from marine sediments near a cold seep at Four-Way Closure Ridge offshore southwestern Taiwan.</title>
        <authorList>
            <person name="Chen S.-C."/>
            <person name="Teng N.-H."/>
            <person name="Lin Y.-S."/>
            <person name="Lai M.-C."/>
            <person name="Chen H.-H."/>
            <person name="Wang C.-C."/>
        </authorList>
    </citation>
    <scope>NUCLEOTIDE SEQUENCE [LARGE SCALE GENOMIC DNA]</scope>
    <source>
        <strain evidence="1 2">DSM 2702</strain>
    </source>
</reference>
<dbReference type="OrthoDB" id="71341at2157"/>
<dbReference type="Proteomes" id="UP000570823">
    <property type="component" value="Unassembled WGS sequence"/>
</dbReference>
<protein>
    <submittedName>
        <fullName evidence="1">DUF2769 domain-containing protein</fullName>
    </submittedName>
</protein>
<keyword evidence="2" id="KW-1185">Reference proteome</keyword>
<dbReference type="InterPro" id="IPR020075">
    <property type="entry name" value="Uncharacterised_AF2234"/>
</dbReference>
<accession>A0A7K4HN24</accession>
<dbReference type="EMBL" id="JABXWR010000001">
    <property type="protein sequence ID" value="NVO66552.1"/>
    <property type="molecule type" value="Genomic_DNA"/>
</dbReference>
<organism evidence="1 2">
    <name type="scientific">Methanofollis tationis</name>
    <dbReference type="NCBI Taxonomy" id="81417"/>
    <lineage>
        <taxon>Archaea</taxon>
        <taxon>Methanobacteriati</taxon>
        <taxon>Methanobacteriota</taxon>
        <taxon>Stenosarchaea group</taxon>
        <taxon>Methanomicrobia</taxon>
        <taxon>Methanomicrobiales</taxon>
        <taxon>Methanomicrobiaceae</taxon>
        <taxon>Methanofollis</taxon>
    </lineage>
</organism>
<proteinExistence type="predicted"/>